<sequence>MLSPAQRHSARIKAEKQLSECQVLDAGHSLHVKLRALEHDVGRVRSLDVTSDRVAMKRSELLPRWLPTAQAYLDSGEVHQNPILVYCIIWLFDVDEFDQALDWADIAIEQGQKMPGNFRSKLPAFIADTVMRWAEIAAASGESVEPYFSRTFKNIREKWRLHEEINAKWYKFAGLLLLRDNDGQPRATVLDDVELLQQADALLAQAVGFHRQIGATTLRRNIAARIRALLKE</sequence>
<accession>A0A7U0ATK2</accession>
<organism evidence="1 2">
    <name type="scientific">Yersinia enterocolitica</name>
    <dbReference type="NCBI Taxonomy" id="630"/>
    <lineage>
        <taxon>Bacteria</taxon>
        <taxon>Pseudomonadati</taxon>
        <taxon>Pseudomonadota</taxon>
        <taxon>Gammaproteobacteria</taxon>
        <taxon>Enterobacterales</taxon>
        <taxon>Yersiniaceae</taxon>
        <taxon>Yersinia</taxon>
    </lineage>
</organism>
<proteinExistence type="predicted"/>
<dbReference type="GO" id="GO:0003677">
    <property type="term" value="F:DNA binding"/>
    <property type="evidence" value="ECO:0007669"/>
    <property type="project" value="InterPro"/>
</dbReference>
<evidence type="ECO:0000313" key="1">
    <source>
        <dbReference type="EMBL" id="QQU45587.1"/>
    </source>
</evidence>
<dbReference type="EMBL" id="CP068146">
    <property type="protein sequence ID" value="QQU45587.1"/>
    <property type="molecule type" value="Genomic_DNA"/>
</dbReference>
<dbReference type="Proteomes" id="UP000595309">
    <property type="component" value="Chromosome"/>
</dbReference>
<dbReference type="AlphaFoldDB" id="A0A7U0ATK2"/>
<dbReference type="InterPro" id="IPR010270">
    <property type="entry name" value="Phage_P2_GpM"/>
</dbReference>
<dbReference type="RefSeq" id="WP_050124257.1">
    <property type="nucleotide sequence ID" value="NZ_CGHW01000015.1"/>
</dbReference>
<protein>
    <submittedName>
        <fullName evidence="1">Terminase</fullName>
    </submittedName>
</protein>
<dbReference type="Pfam" id="PF05944">
    <property type="entry name" value="Phage_term_smal"/>
    <property type="match status" value="1"/>
</dbReference>
<dbReference type="GO" id="GO:0004519">
    <property type="term" value="F:endonuclease activity"/>
    <property type="evidence" value="ECO:0007669"/>
    <property type="project" value="InterPro"/>
</dbReference>
<reference evidence="1 2" key="1">
    <citation type="submission" date="2021-01" db="EMBL/GenBank/DDBJ databases">
        <title>FDA dAtabase for Regulatory Grade micrObial Sequences (FDA-ARGOS): Supporting development and validation of Infectious Disease Dx tests.</title>
        <authorList>
            <person name="Blissenbach B."/>
            <person name="Krut O."/>
            <person name="Tallon L."/>
            <person name="Sadzewicz L."/>
            <person name="Zhao X."/>
            <person name="Boylan J."/>
            <person name="Ott S."/>
            <person name="Bowen H."/>
            <person name="Vavikolanu K."/>
            <person name="Mehta A."/>
            <person name="Aluvathingal J."/>
            <person name="Nadendla S."/>
            <person name="Yan Y."/>
            <person name="Sichtig H."/>
        </authorList>
    </citation>
    <scope>NUCLEOTIDE SEQUENCE [LARGE SCALE GENOMIC DNA]</scope>
    <source>
        <strain evidence="1 2">FDAARGOS_1082</strain>
    </source>
</reference>
<name>A0A7U0ATK2_YEREN</name>
<evidence type="ECO:0000313" key="2">
    <source>
        <dbReference type="Proteomes" id="UP000595309"/>
    </source>
</evidence>
<gene>
    <name evidence="1" type="ORF">I6I39_11205</name>
</gene>